<dbReference type="GO" id="GO:0016740">
    <property type="term" value="F:transferase activity"/>
    <property type="evidence" value="ECO:0007669"/>
    <property type="project" value="UniProtKB-KW"/>
</dbReference>
<dbReference type="AlphaFoldDB" id="A0A6H9WQX2"/>
<keyword evidence="4" id="KW-1185">Reference proteome</keyword>
<comment type="caution">
    <text evidence="3">The sequence shown here is derived from an EMBL/GenBank/DDBJ whole genome shotgun (WGS) entry which is preliminary data.</text>
</comment>
<proteinExistence type="predicted"/>
<dbReference type="InterPro" id="IPR006222">
    <property type="entry name" value="GCVT_N"/>
</dbReference>
<dbReference type="OrthoDB" id="2055370at2"/>
<dbReference type="GO" id="GO:0005829">
    <property type="term" value="C:cytosol"/>
    <property type="evidence" value="ECO:0007669"/>
    <property type="project" value="TreeGrafter"/>
</dbReference>
<protein>
    <submittedName>
        <fullName evidence="3">Aminomethyl transferase family protein</fullName>
    </submittedName>
</protein>
<accession>A0A6H9WQX2</accession>
<dbReference type="Pfam" id="PF01571">
    <property type="entry name" value="GCV_T"/>
    <property type="match status" value="1"/>
</dbReference>
<evidence type="ECO:0000256" key="1">
    <source>
        <dbReference type="PIRSR" id="PIRSR006487-1"/>
    </source>
</evidence>
<feature type="domain" description="GCVT N-terminal" evidence="2">
    <location>
        <begin position="48"/>
        <end position="264"/>
    </location>
</feature>
<dbReference type="Gene3D" id="3.30.1360.120">
    <property type="entry name" value="Probable tRNA modification gtpase trme, domain 1"/>
    <property type="match status" value="1"/>
</dbReference>
<keyword evidence="3" id="KW-0808">Transferase</keyword>
<dbReference type="SUPFAM" id="SSF103025">
    <property type="entry name" value="Folate-binding domain"/>
    <property type="match status" value="1"/>
</dbReference>
<dbReference type="InterPro" id="IPR027266">
    <property type="entry name" value="TrmE/GcvT-like"/>
</dbReference>
<dbReference type="Proteomes" id="UP000431744">
    <property type="component" value="Unassembled WGS sequence"/>
</dbReference>
<evidence type="ECO:0000313" key="3">
    <source>
        <dbReference type="EMBL" id="KAB1649185.1"/>
    </source>
</evidence>
<dbReference type="PANTHER" id="PTHR43757:SF2">
    <property type="entry name" value="AMINOMETHYLTRANSFERASE, MITOCHONDRIAL"/>
    <property type="match status" value="1"/>
</dbReference>
<name>A0A6H9WQX2_9MICO</name>
<dbReference type="InterPro" id="IPR028896">
    <property type="entry name" value="GcvT/YgfZ/DmdA"/>
</dbReference>
<gene>
    <name evidence="3" type="ORF">F8O04_02585</name>
</gene>
<feature type="binding site" evidence="1">
    <location>
        <position position="221"/>
    </location>
    <ligand>
        <name>substrate</name>
    </ligand>
</feature>
<sequence>MTHTTPSTPADLGAAAGSVADVIAAAGNPVTALRGAPFPAMSFLQWEQTNWQHEQYLWRETAAFLDQSHHMVDLFVEGPDALRLFSELGVNSFANFGPGKAKQFVAAAPDGHLIGDAILFHLENGTFDLVGLPTCLAWVLYNIETGDYDVTHTWDDNSWVRRGSPRLYRYEVQGPAADDIVRCAIDGELPALRFFQMGSVSIAGRRVGTLKHGMAGAAGFEFWGPWADAEAVRDALTEAGEPFGMGRVGYRAYTTLTLESAWISLPVPAVYDLPALQGYREWLPAGHLGSLAGSFESDSISDYYVTPYDIGYGKVVRFDHDFVGRDALERIAERPGLRKVTFAWNGDDVADIYRSQFTDDGRLPARFVDVPKSRAARFTYDTVTGPDGAPAGFSLDTGFLGPDRRVLSIGMVDEAHAGTGTQVTITWGEPEGSTRPHLPAHRQTTVRATVLPAPYSDYARTQYRAV</sequence>
<organism evidence="3 4">
    <name type="scientific">Pseudoclavibacter endophyticus</name>
    <dbReference type="NCBI Taxonomy" id="1778590"/>
    <lineage>
        <taxon>Bacteria</taxon>
        <taxon>Bacillati</taxon>
        <taxon>Actinomycetota</taxon>
        <taxon>Actinomycetes</taxon>
        <taxon>Micrococcales</taxon>
        <taxon>Microbacteriaceae</taxon>
        <taxon>Pseudoclavibacter</taxon>
    </lineage>
</organism>
<evidence type="ECO:0000259" key="2">
    <source>
        <dbReference type="Pfam" id="PF01571"/>
    </source>
</evidence>
<reference evidence="3 4" key="1">
    <citation type="submission" date="2019-09" db="EMBL/GenBank/DDBJ databases">
        <title>Phylogeny of genus Pseudoclavibacter and closely related genus.</title>
        <authorList>
            <person name="Li Y."/>
        </authorList>
    </citation>
    <scope>NUCLEOTIDE SEQUENCE [LARGE SCALE GENOMIC DNA]</scope>
    <source>
        <strain evidence="3 4">EGI 60007</strain>
    </source>
</reference>
<dbReference type="PANTHER" id="PTHR43757">
    <property type="entry name" value="AMINOMETHYLTRANSFERASE"/>
    <property type="match status" value="1"/>
</dbReference>
<dbReference type="EMBL" id="WBJY01000001">
    <property type="protein sequence ID" value="KAB1649185.1"/>
    <property type="molecule type" value="Genomic_DNA"/>
</dbReference>
<dbReference type="RefSeq" id="WP_158027777.1">
    <property type="nucleotide sequence ID" value="NZ_BMHG01000001.1"/>
</dbReference>
<evidence type="ECO:0000313" key="4">
    <source>
        <dbReference type="Proteomes" id="UP000431744"/>
    </source>
</evidence>